<reference evidence="2" key="1">
    <citation type="journal article" date="2021" name="PeerJ">
        <title>Extensive microbial diversity within the chicken gut microbiome revealed by metagenomics and culture.</title>
        <authorList>
            <person name="Gilroy R."/>
            <person name="Ravi A."/>
            <person name="Getino M."/>
            <person name="Pursley I."/>
            <person name="Horton D.L."/>
            <person name="Alikhan N.F."/>
            <person name="Baker D."/>
            <person name="Gharbi K."/>
            <person name="Hall N."/>
            <person name="Watson M."/>
            <person name="Adriaenssens E.M."/>
            <person name="Foster-Nyarko E."/>
            <person name="Jarju S."/>
            <person name="Secka A."/>
            <person name="Antonio M."/>
            <person name="Oren A."/>
            <person name="Chaudhuri R.R."/>
            <person name="La Ragione R."/>
            <person name="Hildebrand F."/>
            <person name="Pallen M.J."/>
        </authorList>
    </citation>
    <scope>NUCLEOTIDE SEQUENCE</scope>
    <source>
        <strain evidence="2">USASDec5-558</strain>
    </source>
</reference>
<dbReference type="EMBL" id="DXEV01000195">
    <property type="protein sequence ID" value="HIX57746.1"/>
    <property type="molecule type" value="Genomic_DNA"/>
</dbReference>
<protein>
    <submittedName>
        <fullName evidence="2">Uncharacterized protein</fullName>
    </submittedName>
</protein>
<comment type="caution">
    <text evidence="2">The sequence shown here is derived from an EMBL/GenBank/DDBJ whole genome shotgun (WGS) entry which is preliminary data.</text>
</comment>
<reference evidence="2" key="2">
    <citation type="submission" date="2021-04" db="EMBL/GenBank/DDBJ databases">
        <authorList>
            <person name="Gilroy R."/>
        </authorList>
    </citation>
    <scope>NUCLEOTIDE SEQUENCE</scope>
    <source>
        <strain evidence="2">USASDec5-558</strain>
    </source>
</reference>
<organism evidence="2 3">
    <name type="scientific">Candidatus Anaerobiospirillum pullistercoris</name>
    <dbReference type="NCBI Taxonomy" id="2838452"/>
    <lineage>
        <taxon>Bacteria</taxon>
        <taxon>Pseudomonadati</taxon>
        <taxon>Pseudomonadota</taxon>
        <taxon>Gammaproteobacteria</taxon>
        <taxon>Aeromonadales</taxon>
        <taxon>Succinivibrionaceae</taxon>
        <taxon>Anaerobiospirillum</taxon>
    </lineage>
</organism>
<sequence length="1545" mass="176574">MAINHKGPQFDPNVSLLQNYAQDQETWQQLAAALPMRMQQRYEAIVSRFAIPFNELYHQVFERYEDHLDYGRWPLNNNLFTALEFNTLMTMRQHLGTFTDGDVYRELEEFNTLEPKDHKMRHFVANECNLLLTSEFLHALVMCLCNDQRDVIKNTLLAKNPNLLPSEFSTEAVRNTYVWQLAIFTYSIVAHELFTYQRHDLRLQFVLGLLYSELGMANEAKRLLSSACRRYKQLKLYKPRNLARYCQELSQDPYASMEGQAALNGAIKTIIKGDFKLIVDALDNAELYQQVKLKQQELQKQLSKLSQSELAHIHEFSLLDLFPELTASPEAATQALEHVSADFIKSRLQQQLEVLHAAAAAKTADAADTAEAGEVADAGEAADSTGAHALTDEQQQALAALNERLAQIKKVPHQNLCQPCPVGDDFAKKDLMEMQIYSRSEIDQVMYLEYAQLYTIAMGKIYQGKESLLWRNELSQLLMVPPQSNLVNEGKVYQHLQQGMQQAQLLSPEGFVTKAEELEHLELEPELKDALNTIRQDLLRPDVAWSEHLQDLLASLPEPAPEPEADAAAQQEDLSEQQEHFFPSAESWHSLVKLHGGSNMSLAQRIYEDMNAVSYWRYTDAAALANNSQQKTLEWSVFDAQYLIIEALFAEMGEWDMLNEAINVYNSKQEQDPSEFGIPTLLNQKNAFRGGISILSPVSAWVYDYIFRSTKARLMPLYIDIERNFNLRMPLLYNIVKNNLILNSLSNDRLANNPFAALDSLPLTSLYYMYDIDPDVDISATNPALIKANQLSEFFNNKYEKFGRYINQLRDCDSLVSQEAVDKQWKLFSLVSYYIKKKIASAPTALTDVEQLRNLMALLFDSATKCFFQASFLSFVGEEYIPICKDYYFNPAQFFLSQDYQSTYRSLLNNAEINPEYKKYYSGLHRLKNKKLDLTQSRMFLVLEEEEDGPDNAYAAPNVRAPYALLTVPEHLLFTPNRYQSPVEVSTQPQSLCLQLLKVQTVDPLVKRLNNLMYTINDVQNSTINITKCTREELLSLVNDLSSKTLKDLHTDLDDIDRETLALTDALSKASYYRLIPRFKVYVYIPELDGNPLGELVDCTFVPHGAKDQADPEFLRLVPWLRQIWRLFCSFLGNDIARWCVSRMYLVGSQDKYSEIKRQHSHISFSDIILKISTILENSTIENSADVSNADKHQHLLNIFFSALAEADLTVERHKQDNGIQCDKKHLALEIKMSNDDQAQTQIVGGLPFNVNLVWRVLTGLQINVGNFSSLTRQFTYSVNPLAFGFAPQLLAPSISRWRLDVIYGCSTCLPLVQEYYDGILQQHLHLQQLHKDQAAAHYKERFFSQCVNKEQLNATQNQGAVRMREMLGKQVQAQGAADPAEIAQQSMRSSAISEMSEREMQNSMSYLSNVGAQAGFAILPLPEVLKVPYDAKIWEQEGADQSVLVGTQVEQLFSEQQMDLLSKLDQDIRAYLKEDPASRPMPAIAEYTGFAVGTSCLYLDFLIWDLNRFKELLRDLRNLPILHTLQCGEMYYHSFNVQDELHLL</sequence>
<feature type="region of interest" description="Disordered" evidence="1">
    <location>
        <begin position="557"/>
        <end position="580"/>
    </location>
</feature>
<accession>A0A9D2B266</accession>
<name>A0A9D2B266_9GAMM</name>
<evidence type="ECO:0000313" key="3">
    <source>
        <dbReference type="Proteomes" id="UP000886829"/>
    </source>
</evidence>
<evidence type="ECO:0000313" key="2">
    <source>
        <dbReference type="EMBL" id="HIX57746.1"/>
    </source>
</evidence>
<proteinExistence type="predicted"/>
<dbReference type="Proteomes" id="UP000886829">
    <property type="component" value="Unassembled WGS sequence"/>
</dbReference>
<evidence type="ECO:0000256" key="1">
    <source>
        <dbReference type="SAM" id="MobiDB-lite"/>
    </source>
</evidence>
<gene>
    <name evidence="2" type="ORF">H9850_09810</name>
</gene>